<feature type="compositionally biased region" description="Basic and acidic residues" evidence="3">
    <location>
        <begin position="425"/>
        <end position="437"/>
    </location>
</feature>
<feature type="compositionally biased region" description="Pro residues" evidence="3">
    <location>
        <begin position="287"/>
        <end position="303"/>
    </location>
</feature>
<proteinExistence type="inferred from homology"/>
<dbReference type="Gene3D" id="3.40.50.720">
    <property type="entry name" value="NAD(P)-binding Rossmann-like Domain"/>
    <property type="match status" value="1"/>
</dbReference>
<dbReference type="SUPFAM" id="SSF51735">
    <property type="entry name" value="NAD(P)-binding Rossmann-fold domains"/>
    <property type="match status" value="1"/>
</dbReference>
<dbReference type="GO" id="GO:0016491">
    <property type="term" value="F:oxidoreductase activity"/>
    <property type="evidence" value="ECO:0007669"/>
    <property type="project" value="UniProtKB-KW"/>
</dbReference>
<comment type="caution">
    <text evidence="5">The sequence shown here is derived from an EMBL/GenBank/DDBJ whole genome shotgun (WGS) entry which is preliminary data.</text>
</comment>
<dbReference type="EMBL" id="JARJCM010000041">
    <property type="protein sequence ID" value="KAJ7036719.1"/>
    <property type="molecule type" value="Genomic_DNA"/>
</dbReference>
<evidence type="ECO:0000313" key="6">
    <source>
        <dbReference type="Proteomes" id="UP001218188"/>
    </source>
</evidence>
<evidence type="ECO:0000256" key="3">
    <source>
        <dbReference type="SAM" id="MobiDB-lite"/>
    </source>
</evidence>
<dbReference type="InterPro" id="IPR013968">
    <property type="entry name" value="PKS_KR"/>
</dbReference>
<organism evidence="5 6">
    <name type="scientific">Mycena alexandri</name>
    <dbReference type="NCBI Taxonomy" id="1745969"/>
    <lineage>
        <taxon>Eukaryota</taxon>
        <taxon>Fungi</taxon>
        <taxon>Dikarya</taxon>
        <taxon>Basidiomycota</taxon>
        <taxon>Agaricomycotina</taxon>
        <taxon>Agaricomycetes</taxon>
        <taxon>Agaricomycetidae</taxon>
        <taxon>Agaricales</taxon>
        <taxon>Marasmiineae</taxon>
        <taxon>Mycenaceae</taxon>
        <taxon>Mycena</taxon>
    </lineage>
</organism>
<dbReference type="PANTHER" id="PTHR24320:SF152">
    <property type="entry name" value="SHORT-CHAIN DEHYDROGENASE_REDUCTASE FAMILY PROTEIN"/>
    <property type="match status" value="1"/>
</dbReference>
<keyword evidence="2" id="KW-0560">Oxidoreductase</keyword>
<evidence type="ECO:0000256" key="2">
    <source>
        <dbReference type="ARBA" id="ARBA00023002"/>
    </source>
</evidence>
<feature type="compositionally biased region" description="Polar residues" evidence="3">
    <location>
        <begin position="238"/>
        <end position="256"/>
    </location>
</feature>
<dbReference type="Proteomes" id="UP001218188">
    <property type="component" value="Unassembled WGS sequence"/>
</dbReference>
<gene>
    <name evidence="5" type="ORF">C8F04DRAFT_1094200</name>
</gene>
<dbReference type="AlphaFoldDB" id="A0AAD6SZU1"/>
<feature type="region of interest" description="Disordered" evidence="3">
    <location>
        <begin position="412"/>
        <end position="451"/>
    </location>
</feature>
<protein>
    <recommendedName>
        <fullName evidence="4">Ketoreductase (KR) domain-containing protein</fullName>
    </recommendedName>
</protein>
<name>A0AAD6SZU1_9AGAR</name>
<reference evidence="5" key="1">
    <citation type="submission" date="2023-03" db="EMBL/GenBank/DDBJ databases">
        <title>Massive genome expansion in bonnet fungi (Mycena s.s.) driven by repeated elements and novel gene families across ecological guilds.</title>
        <authorList>
            <consortium name="Lawrence Berkeley National Laboratory"/>
            <person name="Harder C.B."/>
            <person name="Miyauchi S."/>
            <person name="Viragh M."/>
            <person name="Kuo A."/>
            <person name="Thoen E."/>
            <person name="Andreopoulos B."/>
            <person name="Lu D."/>
            <person name="Skrede I."/>
            <person name="Drula E."/>
            <person name="Henrissat B."/>
            <person name="Morin E."/>
            <person name="Kohler A."/>
            <person name="Barry K."/>
            <person name="LaButti K."/>
            <person name="Morin E."/>
            <person name="Salamov A."/>
            <person name="Lipzen A."/>
            <person name="Mereny Z."/>
            <person name="Hegedus B."/>
            <person name="Baldrian P."/>
            <person name="Stursova M."/>
            <person name="Weitz H."/>
            <person name="Taylor A."/>
            <person name="Grigoriev I.V."/>
            <person name="Nagy L.G."/>
            <person name="Martin F."/>
            <person name="Kauserud H."/>
        </authorList>
    </citation>
    <scope>NUCLEOTIDE SEQUENCE</scope>
    <source>
        <strain evidence="5">CBHHK200</strain>
    </source>
</reference>
<sequence length="489" mass="52038">MVLKILAAAYEYFPTDYTVHVATGLIGVLATYRIAQGRKTTRERDLHARVVVLTGAFTPLGLTLLEALAKRGAHVIALTPNSVADERVSTFIDLLRSTTSNENIYAEECDLASPPSIQAFAARFVKGTSPGPGPGAGPNLEPPRVDALVFAHEYAGVGAWGAFSGREAAPAVEQMQRDEGALGTFLFLTLLLPALLTAPVERDIRIVNVVNRFYAAAAPRIFKHGTYAFEGLFSSAPSTEPLSAKATTKSKSTEVQASPIPREATRALRTIILTRHLQRVLDALPSAPVPNPSENPADAPPPTYVQKSNVVAVSVSPGLSRSETVAPLFGLTSGSRWGWLFYVLLYPLLLLFAKSSSASIQSVLHVLFLPTPIKVKAKAKTPTDQEPEEALKPGALYAECSVVKLEIAAPLPSSTRPSEGASEGAKGKGKEKEKEELTEIPDDGELGGEAGGRAVWEAYEAGLKVWELVHPTPAPINPMGNAEPGAVKS</sequence>
<feature type="domain" description="Ketoreductase (KR)" evidence="4">
    <location>
        <begin position="51"/>
        <end position="124"/>
    </location>
</feature>
<evidence type="ECO:0000256" key="1">
    <source>
        <dbReference type="ARBA" id="ARBA00006484"/>
    </source>
</evidence>
<keyword evidence="6" id="KW-1185">Reference proteome</keyword>
<feature type="region of interest" description="Disordered" evidence="3">
    <location>
        <begin position="284"/>
        <end position="303"/>
    </location>
</feature>
<evidence type="ECO:0000313" key="5">
    <source>
        <dbReference type="EMBL" id="KAJ7036719.1"/>
    </source>
</evidence>
<comment type="similarity">
    <text evidence="1">Belongs to the short-chain dehydrogenases/reductases (SDR) family.</text>
</comment>
<dbReference type="PANTHER" id="PTHR24320">
    <property type="entry name" value="RETINOL DEHYDROGENASE"/>
    <property type="match status" value="1"/>
</dbReference>
<evidence type="ECO:0000259" key="4">
    <source>
        <dbReference type="Pfam" id="PF08659"/>
    </source>
</evidence>
<feature type="region of interest" description="Disordered" evidence="3">
    <location>
        <begin position="238"/>
        <end position="258"/>
    </location>
</feature>
<dbReference type="Pfam" id="PF08659">
    <property type="entry name" value="KR"/>
    <property type="match status" value="1"/>
</dbReference>
<accession>A0AAD6SZU1</accession>
<dbReference type="InterPro" id="IPR036291">
    <property type="entry name" value="NAD(P)-bd_dom_sf"/>
</dbReference>